<accession>A0A0E9TS06</accession>
<protein>
    <submittedName>
        <fullName evidence="1">Uncharacterized protein</fullName>
    </submittedName>
</protein>
<dbReference type="EMBL" id="GBXM01052251">
    <property type="protein sequence ID" value="JAH56326.1"/>
    <property type="molecule type" value="Transcribed_RNA"/>
</dbReference>
<sequence>MEVNSHSCVPHSSIKAFPEEWRLF</sequence>
<proteinExistence type="predicted"/>
<evidence type="ECO:0000313" key="1">
    <source>
        <dbReference type="EMBL" id="JAH56326.1"/>
    </source>
</evidence>
<dbReference type="AlphaFoldDB" id="A0A0E9TS06"/>
<reference evidence="1" key="2">
    <citation type="journal article" date="2015" name="Fish Shellfish Immunol.">
        <title>Early steps in the European eel (Anguilla anguilla)-Vibrio vulnificus interaction in the gills: Role of the RtxA13 toxin.</title>
        <authorList>
            <person name="Callol A."/>
            <person name="Pajuelo D."/>
            <person name="Ebbesson L."/>
            <person name="Teles M."/>
            <person name="MacKenzie S."/>
            <person name="Amaro C."/>
        </authorList>
    </citation>
    <scope>NUCLEOTIDE SEQUENCE</scope>
</reference>
<name>A0A0E9TS06_ANGAN</name>
<reference evidence="1" key="1">
    <citation type="submission" date="2014-11" db="EMBL/GenBank/DDBJ databases">
        <authorList>
            <person name="Amaro Gonzalez C."/>
        </authorList>
    </citation>
    <scope>NUCLEOTIDE SEQUENCE</scope>
</reference>
<organism evidence="1">
    <name type="scientific">Anguilla anguilla</name>
    <name type="common">European freshwater eel</name>
    <name type="synonym">Muraena anguilla</name>
    <dbReference type="NCBI Taxonomy" id="7936"/>
    <lineage>
        <taxon>Eukaryota</taxon>
        <taxon>Metazoa</taxon>
        <taxon>Chordata</taxon>
        <taxon>Craniata</taxon>
        <taxon>Vertebrata</taxon>
        <taxon>Euteleostomi</taxon>
        <taxon>Actinopterygii</taxon>
        <taxon>Neopterygii</taxon>
        <taxon>Teleostei</taxon>
        <taxon>Anguilliformes</taxon>
        <taxon>Anguillidae</taxon>
        <taxon>Anguilla</taxon>
    </lineage>
</organism>